<name>A0A7S0AN62_9STRA</name>
<keyword evidence="2" id="KW-0732">Signal</keyword>
<feature type="compositionally biased region" description="Polar residues" evidence="1">
    <location>
        <begin position="261"/>
        <end position="275"/>
    </location>
</feature>
<feature type="region of interest" description="Disordered" evidence="1">
    <location>
        <begin position="248"/>
        <end position="275"/>
    </location>
</feature>
<evidence type="ECO:0000256" key="2">
    <source>
        <dbReference type="SAM" id="SignalP"/>
    </source>
</evidence>
<dbReference type="EMBL" id="HBEJ01007445">
    <property type="protein sequence ID" value="CAD8367342.1"/>
    <property type="molecule type" value="Transcribed_RNA"/>
</dbReference>
<feature type="signal peptide" evidence="2">
    <location>
        <begin position="1"/>
        <end position="26"/>
    </location>
</feature>
<protein>
    <submittedName>
        <fullName evidence="3">Uncharacterized protein</fullName>
    </submittedName>
</protein>
<sequence length="299" mass="31839">MHFWISYRSCILAVSLAGLLLSTSCAGTVDGAPATIILEPLVRNPDSAFVLTSTLRVVINSTDMNDDASIPIDLYSSDRIKFVLRPPPGVDEIRLSSSAPGEAIELIFRASLVEGPNVDKCQDSTSDADDGESALDQLLVGAFFKASVVGRGAVILSEAFAWERSYVSIEKYGCVVESRLYFQPTVEDGVILASIEKISWSAQYEVDLVGGIGDGSEALYKLELEDGTVSDALIQGGDVSMDITDASEENDGLEKEASDTPLDTTVSDESTTSGSSCKCHSLRLGASIFFTAFASVSLF</sequence>
<feature type="chain" id="PRO_5030638214" evidence="2">
    <location>
        <begin position="27"/>
        <end position="299"/>
    </location>
</feature>
<proteinExistence type="predicted"/>
<gene>
    <name evidence="3" type="ORF">MPOL1434_LOCUS4379</name>
</gene>
<reference evidence="3" key="1">
    <citation type="submission" date="2021-01" db="EMBL/GenBank/DDBJ databases">
        <authorList>
            <person name="Corre E."/>
            <person name="Pelletier E."/>
            <person name="Niang G."/>
            <person name="Scheremetjew M."/>
            <person name="Finn R."/>
            <person name="Kale V."/>
            <person name="Holt S."/>
            <person name="Cochrane G."/>
            <person name="Meng A."/>
            <person name="Brown T."/>
            <person name="Cohen L."/>
        </authorList>
    </citation>
    <scope>NUCLEOTIDE SEQUENCE</scope>
    <source>
        <strain evidence="3">CCMP3303</strain>
    </source>
</reference>
<organism evidence="3">
    <name type="scientific">Minutocellus polymorphus</name>
    <dbReference type="NCBI Taxonomy" id="265543"/>
    <lineage>
        <taxon>Eukaryota</taxon>
        <taxon>Sar</taxon>
        <taxon>Stramenopiles</taxon>
        <taxon>Ochrophyta</taxon>
        <taxon>Bacillariophyta</taxon>
        <taxon>Mediophyceae</taxon>
        <taxon>Cymatosirophycidae</taxon>
        <taxon>Cymatosirales</taxon>
        <taxon>Cymatosiraceae</taxon>
        <taxon>Minutocellus</taxon>
    </lineage>
</organism>
<evidence type="ECO:0000313" key="3">
    <source>
        <dbReference type="EMBL" id="CAD8367342.1"/>
    </source>
</evidence>
<evidence type="ECO:0000256" key="1">
    <source>
        <dbReference type="SAM" id="MobiDB-lite"/>
    </source>
</evidence>
<dbReference type="AlphaFoldDB" id="A0A7S0AN62"/>
<accession>A0A7S0AN62</accession>